<feature type="compositionally biased region" description="Basic residues" evidence="1">
    <location>
        <begin position="87"/>
        <end position="109"/>
    </location>
</feature>
<evidence type="ECO:0000313" key="2">
    <source>
        <dbReference type="EMBL" id="KAI9156342.1"/>
    </source>
</evidence>
<dbReference type="Proteomes" id="UP001064489">
    <property type="component" value="Chromosome 12"/>
</dbReference>
<dbReference type="PANTHER" id="PTHR36709">
    <property type="entry name" value="OS02G0604100 PROTEIN"/>
    <property type="match status" value="1"/>
</dbReference>
<feature type="compositionally biased region" description="Basic residues" evidence="1">
    <location>
        <begin position="8"/>
        <end position="21"/>
    </location>
</feature>
<dbReference type="PANTHER" id="PTHR36709:SF1">
    <property type="entry name" value="OS02G0604100 PROTEIN"/>
    <property type="match status" value="1"/>
</dbReference>
<evidence type="ECO:0000256" key="1">
    <source>
        <dbReference type="SAM" id="MobiDB-lite"/>
    </source>
</evidence>
<dbReference type="AlphaFoldDB" id="A0AAD5I9F8"/>
<feature type="region of interest" description="Disordered" evidence="1">
    <location>
        <begin position="71"/>
        <end position="119"/>
    </location>
</feature>
<comment type="caution">
    <text evidence="2">The sequence shown here is derived from an EMBL/GenBank/DDBJ whole genome shotgun (WGS) entry which is preliminary data.</text>
</comment>
<evidence type="ECO:0000313" key="3">
    <source>
        <dbReference type="Proteomes" id="UP001064489"/>
    </source>
</evidence>
<reference evidence="2" key="1">
    <citation type="journal article" date="2022" name="Plant J.">
        <title>Strategies of tolerance reflected in two North American maple genomes.</title>
        <authorList>
            <person name="McEvoy S.L."/>
            <person name="Sezen U.U."/>
            <person name="Trouern-Trend A."/>
            <person name="McMahon S.M."/>
            <person name="Schaberg P.G."/>
            <person name="Yang J."/>
            <person name="Wegrzyn J.L."/>
            <person name="Swenson N.G."/>
        </authorList>
    </citation>
    <scope>NUCLEOTIDE SEQUENCE</scope>
    <source>
        <strain evidence="2">91603</strain>
    </source>
</reference>
<name>A0AAD5I9F8_ACENE</name>
<accession>A0AAD5I9F8</accession>
<sequence length="162" mass="17974">MAKYNVVLKRKRAAKAVRKRAAHGDPTTGKLTNKPQALSVSGKRQRKLLKKWHREQKEAVEKGLVTMEDVEMAASQGASQDTNKSPNKFHVKKGLKLKHLKRRGKKTKTTSKPAAAEASVDAMTKSTMIAKHRVARRRRLVVAHRQALVRAGRPSDVKVAGS</sequence>
<protein>
    <submittedName>
        <fullName evidence="2">Uncharacterized protein</fullName>
    </submittedName>
</protein>
<feature type="region of interest" description="Disordered" evidence="1">
    <location>
        <begin position="1"/>
        <end position="44"/>
    </location>
</feature>
<keyword evidence="3" id="KW-1185">Reference proteome</keyword>
<reference evidence="2" key="2">
    <citation type="submission" date="2023-02" db="EMBL/GenBank/DDBJ databases">
        <authorList>
            <person name="Swenson N.G."/>
            <person name="Wegrzyn J.L."/>
            <person name="Mcevoy S.L."/>
        </authorList>
    </citation>
    <scope>NUCLEOTIDE SEQUENCE</scope>
    <source>
        <strain evidence="2">91603</strain>
        <tissue evidence="2">Leaf</tissue>
    </source>
</reference>
<dbReference type="EMBL" id="JAJSOW010000107">
    <property type="protein sequence ID" value="KAI9156342.1"/>
    <property type="molecule type" value="Genomic_DNA"/>
</dbReference>
<feature type="compositionally biased region" description="Polar residues" evidence="1">
    <location>
        <begin position="29"/>
        <end position="39"/>
    </location>
</feature>
<gene>
    <name evidence="2" type="ORF">LWI28_004581</name>
</gene>
<organism evidence="2 3">
    <name type="scientific">Acer negundo</name>
    <name type="common">Box elder</name>
    <dbReference type="NCBI Taxonomy" id="4023"/>
    <lineage>
        <taxon>Eukaryota</taxon>
        <taxon>Viridiplantae</taxon>
        <taxon>Streptophyta</taxon>
        <taxon>Embryophyta</taxon>
        <taxon>Tracheophyta</taxon>
        <taxon>Spermatophyta</taxon>
        <taxon>Magnoliopsida</taxon>
        <taxon>eudicotyledons</taxon>
        <taxon>Gunneridae</taxon>
        <taxon>Pentapetalae</taxon>
        <taxon>rosids</taxon>
        <taxon>malvids</taxon>
        <taxon>Sapindales</taxon>
        <taxon>Sapindaceae</taxon>
        <taxon>Hippocastanoideae</taxon>
        <taxon>Acereae</taxon>
        <taxon>Acer</taxon>
    </lineage>
</organism>
<proteinExistence type="predicted"/>
<feature type="compositionally biased region" description="Polar residues" evidence="1">
    <location>
        <begin position="76"/>
        <end position="86"/>
    </location>
</feature>